<evidence type="ECO:0008006" key="4">
    <source>
        <dbReference type="Google" id="ProtNLM"/>
    </source>
</evidence>
<name>A0ABN8HWI8_9NEOP</name>
<dbReference type="InterPro" id="IPR036034">
    <property type="entry name" value="PDZ_sf"/>
</dbReference>
<keyword evidence="3" id="KW-1185">Reference proteome</keyword>
<sequence>MNSFNAPTTQINAIDKMTTVKCKSVDLEGYVIIVVQTKDNKVKLYGSPSAGNWDNLELADEIMDVNETRLEDMSRTEVLSHIHECISSCVIKLRVKRRSETKLRIVAWNRKWAAVSDKVSDIGHNIVQDAFLIAVEEQARQRLQRLSALKRITPVDMSKLSVELNRKKRTQPENRQEINGYIANSAVYVTSINENGAIESKPTISSPKSQPKSLQAKPAPVIANGIADGKKETEESEREKREEPEKHEKDSSEKLNVTVECEVRVESEVGSDKDAVKSDALSVAREHLSNGRCEKLLGEQPDNRLRATAVIENNKLGPGEKG</sequence>
<organism evidence="2 3">
    <name type="scientific">Iphiclides podalirius</name>
    <name type="common">scarce swallowtail</name>
    <dbReference type="NCBI Taxonomy" id="110791"/>
    <lineage>
        <taxon>Eukaryota</taxon>
        <taxon>Metazoa</taxon>
        <taxon>Ecdysozoa</taxon>
        <taxon>Arthropoda</taxon>
        <taxon>Hexapoda</taxon>
        <taxon>Insecta</taxon>
        <taxon>Pterygota</taxon>
        <taxon>Neoptera</taxon>
        <taxon>Endopterygota</taxon>
        <taxon>Lepidoptera</taxon>
        <taxon>Glossata</taxon>
        <taxon>Ditrysia</taxon>
        <taxon>Papilionoidea</taxon>
        <taxon>Papilionidae</taxon>
        <taxon>Papilioninae</taxon>
        <taxon>Iphiclides</taxon>
    </lineage>
</organism>
<gene>
    <name evidence="2" type="ORF">IPOD504_LOCUS3373</name>
</gene>
<evidence type="ECO:0000313" key="2">
    <source>
        <dbReference type="EMBL" id="CAH2041733.1"/>
    </source>
</evidence>
<reference evidence="2" key="1">
    <citation type="submission" date="2022-03" db="EMBL/GenBank/DDBJ databases">
        <authorList>
            <person name="Martin H S."/>
        </authorList>
    </citation>
    <scope>NUCLEOTIDE SEQUENCE</scope>
</reference>
<feature type="region of interest" description="Disordered" evidence="1">
    <location>
        <begin position="199"/>
        <end position="259"/>
    </location>
</feature>
<dbReference type="SUPFAM" id="SSF50156">
    <property type="entry name" value="PDZ domain-like"/>
    <property type="match status" value="1"/>
</dbReference>
<dbReference type="Proteomes" id="UP000837857">
    <property type="component" value="Chromosome 13"/>
</dbReference>
<evidence type="ECO:0000256" key="1">
    <source>
        <dbReference type="SAM" id="MobiDB-lite"/>
    </source>
</evidence>
<dbReference type="EMBL" id="OW152825">
    <property type="protein sequence ID" value="CAH2041733.1"/>
    <property type="molecule type" value="Genomic_DNA"/>
</dbReference>
<protein>
    <recommendedName>
        <fullName evidence="4">PDZ domain-containing protein</fullName>
    </recommendedName>
</protein>
<proteinExistence type="predicted"/>
<feature type="compositionally biased region" description="Basic and acidic residues" evidence="1">
    <location>
        <begin position="228"/>
        <end position="253"/>
    </location>
</feature>
<evidence type="ECO:0000313" key="3">
    <source>
        <dbReference type="Proteomes" id="UP000837857"/>
    </source>
</evidence>
<feature type="compositionally biased region" description="Polar residues" evidence="1">
    <location>
        <begin position="202"/>
        <end position="213"/>
    </location>
</feature>
<accession>A0ABN8HWI8</accession>
<feature type="non-terminal residue" evidence="2">
    <location>
        <position position="1"/>
    </location>
</feature>
<dbReference type="Gene3D" id="2.30.42.10">
    <property type="match status" value="1"/>
</dbReference>